<dbReference type="GO" id="GO:0015031">
    <property type="term" value="P:protein transport"/>
    <property type="evidence" value="ECO:0007669"/>
    <property type="project" value="UniProtKB-KW"/>
</dbReference>
<dbReference type="GO" id="GO:0032977">
    <property type="term" value="F:membrane insertase activity"/>
    <property type="evidence" value="ECO:0007669"/>
    <property type="project" value="InterPro"/>
</dbReference>
<feature type="domain" description="Membrane insertase YidC/Oxa/ALB C-terminal" evidence="20">
    <location>
        <begin position="39"/>
        <end position="258"/>
    </location>
</feature>
<evidence type="ECO:0000256" key="8">
    <source>
        <dbReference type="ARBA" id="ARBA00022927"/>
    </source>
</evidence>
<accession>A0A4R9AE65</accession>
<evidence type="ECO:0000256" key="13">
    <source>
        <dbReference type="ARBA" id="ARBA00025034"/>
    </source>
</evidence>
<dbReference type="PANTHER" id="PTHR12428">
    <property type="entry name" value="OXA1"/>
    <property type="match status" value="1"/>
</dbReference>
<dbReference type="InterPro" id="IPR001708">
    <property type="entry name" value="YidC/ALB3/OXA1/COX18"/>
</dbReference>
<dbReference type="NCBIfam" id="TIGR03592">
    <property type="entry name" value="yidC_oxa1_cterm"/>
    <property type="match status" value="1"/>
</dbReference>
<evidence type="ECO:0000256" key="17">
    <source>
        <dbReference type="ARBA" id="ARBA00033342"/>
    </source>
</evidence>
<dbReference type="EMBL" id="SOHJ01000013">
    <property type="protein sequence ID" value="TFD57693.1"/>
    <property type="molecule type" value="Genomic_DNA"/>
</dbReference>
<dbReference type="AlphaFoldDB" id="A0A4R9AE65"/>
<feature type="transmembrane region" description="Helical" evidence="19">
    <location>
        <begin position="182"/>
        <end position="200"/>
    </location>
</feature>
<keyword evidence="7" id="KW-0378">Hydrolase</keyword>
<evidence type="ECO:0000256" key="19">
    <source>
        <dbReference type="SAM" id="Phobius"/>
    </source>
</evidence>
<evidence type="ECO:0000313" key="22">
    <source>
        <dbReference type="Proteomes" id="UP000298170"/>
    </source>
</evidence>
<dbReference type="Proteomes" id="UP000298170">
    <property type="component" value="Unassembled WGS sequence"/>
</dbReference>
<dbReference type="NCBIfam" id="NF002350">
    <property type="entry name" value="PRK01315.1"/>
    <property type="match status" value="1"/>
</dbReference>
<evidence type="ECO:0000256" key="3">
    <source>
        <dbReference type="ARBA" id="ARBA00015325"/>
    </source>
</evidence>
<evidence type="ECO:0000313" key="21">
    <source>
        <dbReference type="EMBL" id="TFD57693.1"/>
    </source>
</evidence>
<evidence type="ECO:0000256" key="16">
    <source>
        <dbReference type="ARBA" id="ARBA00033245"/>
    </source>
</evidence>
<comment type="subunit">
    <text evidence="14">Interacts with the Sec translocase complex via SecD. Specifically interacts with transmembrane segments of nascent integral membrane proteins during membrane integration.</text>
</comment>
<dbReference type="OrthoDB" id="9780552at2"/>
<evidence type="ECO:0000256" key="7">
    <source>
        <dbReference type="ARBA" id="ARBA00022801"/>
    </source>
</evidence>
<dbReference type="InterPro" id="IPR047196">
    <property type="entry name" value="YidC_ALB_C"/>
</dbReference>
<dbReference type="PANTHER" id="PTHR12428:SF65">
    <property type="entry name" value="CYTOCHROME C OXIDASE ASSEMBLY PROTEIN COX18, MITOCHONDRIAL"/>
    <property type="match status" value="1"/>
</dbReference>
<feature type="transmembrane region" description="Helical" evidence="19">
    <location>
        <begin position="110"/>
        <end position="131"/>
    </location>
</feature>
<keyword evidence="22" id="KW-1185">Reference proteome</keyword>
<comment type="subcellular location">
    <subcellularLocation>
        <location evidence="1">Cell membrane</location>
        <topology evidence="1">Multi-pass membrane protein</topology>
    </subcellularLocation>
    <subcellularLocation>
        <location evidence="18">Membrane</location>
        <topology evidence="18">Multi-pass membrane protein</topology>
    </subcellularLocation>
</comment>
<dbReference type="GO" id="GO:0005975">
    <property type="term" value="P:carbohydrate metabolic process"/>
    <property type="evidence" value="ECO:0007669"/>
    <property type="project" value="InterPro"/>
</dbReference>
<feature type="transmembrane region" description="Helical" evidence="19">
    <location>
        <begin position="37"/>
        <end position="59"/>
    </location>
</feature>
<keyword evidence="4" id="KW-0813">Transport</keyword>
<keyword evidence="6 18" id="KW-0812">Transmembrane</keyword>
<dbReference type="InterPro" id="IPR018087">
    <property type="entry name" value="Glyco_hydro_5_CS"/>
</dbReference>
<proteinExistence type="inferred from homology"/>
<evidence type="ECO:0000256" key="18">
    <source>
        <dbReference type="RuleBase" id="RU003945"/>
    </source>
</evidence>
<dbReference type="GO" id="GO:0051205">
    <property type="term" value="P:protein insertion into membrane"/>
    <property type="evidence" value="ECO:0007669"/>
    <property type="project" value="TreeGrafter"/>
</dbReference>
<organism evidence="21 22">
    <name type="scientific">Cryobacterium suzukii</name>
    <dbReference type="NCBI Taxonomy" id="1259198"/>
    <lineage>
        <taxon>Bacteria</taxon>
        <taxon>Bacillati</taxon>
        <taxon>Actinomycetota</taxon>
        <taxon>Actinomycetes</taxon>
        <taxon>Micrococcales</taxon>
        <taxon>Microbacteriaceae</taxon>
        <taxon>Cryobacterium</taxon>
    </lineage>
</organism>
<dbReference type="RefSeq" id="WP_134516001.1">
    <property type="nucleotide sequence ID" value="NZ_SOHJ01000013.1"/>
</dbReference>
<evidence type="ECO:0000256" key="6">
    <source>
        <dbReference type="ARBA" id="ARBA00022692"/>
    </source>
</evidence>
<feature type="transmembrane region" description="Helical" evidence="19">
    <location>
        <begin position="7"/>
        <end position="25"/>
    </location>
</feature>
<name>A0A4R9AE65_9MICO</name>
<reference evidence="21 22" key="1">
    <citation type="submission" date="2019-03" db="EMBL/GenBank/DDBJ databases">
        <title>Genomics of glacier-inhabiting Cryobacterium strains.</title>
        <authorList>
            <person name="Liu Q."/>
            <person name="Xin Y.-H."/>
        </authorList>
    </citation>
    <scope>NUCLEOTIDE SEQUENCE [LARGE SCALE GENOMIC DNA]</scope>
    <source>
        <strain evidence="21 22">Sr39</strain>
    </source>
</reference>
<dbReference type="PROSITE" id="PS00659">
    <property type="entry name" value="GLYCOSYL_HYDROL_F5"/>
    <property type="match status" value="1"/>
</dbReference>
<evidence type="ECO:0000256" key="12">
    <source>
        <dbReference type="ARBA" id="ARBA00023295"/>
    </source>
</evidence>
<feature type="transmembrane region" description="Helical" evidence="19">
    <location>
        <begin position="220"/>
        <end position="245"/>
    </location>
</feature>
<keyword evidence="8" id="KW-0653">Protein transport</keyword>
<dbReference type="CDD" id="cd20070">
    <property type="entry name" value="5TM_YidC_Alb3"/>
    <property type="match status" value="1"/>
</dbReference>
<evidence type="ECO:0000256" key="4">
    <source>
        <dbReference type="ARBA" id="ARBA00022448"/>
    </source>
</evidence>
<keyword evidence="5" id="KW-1003">Cell membrane</keyword>
<dbReference type="Pfam" id="PF02096">
    <property type="entry name" value="60KD_IMP"/>
    <property type="match status" value="1"/>
</dbReference>
<evidence type="ECO:0000256" key="15">
    <source>
        <dbReference type="ARBA" id="ARBA00031538"/>
    </source>
</evidence>
<evidence type="ECO:0000256" key="9">
    <source>
        <dbReference type="ARBA" id="ARBA00022989"/>
    </source>
</evidence>
<dbReference type="GO" id="GO:0004553">
    <property type="term" value="F:hydrolase activity, hydrolyzing O-glycosyl compounds"/>
    <property type="evidence" value="ECO:0007669"/>
    <property type="project" value="InterPro"/>
</dbReference>
<sequence>MDVIGTILWPVKWIVELLLVGWHWLFSYFGLEPAAGITWVISIIGLVLVVRAALIPLVARQIRGRQRMLRIAPQLKAIQDRYKGKTDPLSREAMSREIMALYAATGTNPLTVYLPLMLQAPIFLALFSVLYDAQQGKVGIGLLNEPLAMQFGSAQLFGAAALHDSFAAQWSLMTAGVPFEPSVLWIAAAMVALMTASQLVMQKYISPENRASPLFRQQRILTYLLPVIFVVSGVALPLGVLFYLLTSNLWTLVQQVIVLRSLPPAGAGPPT</sequence>
<dbReference type="InterPro" id="IPR028055">
    <property type="entry name" value="YidC/Oxa/ALB_C"/>
</dbReference>
<keyword evidence="9 19" id="KW-1133">Transmembrane helix</keyword>
<keyword evidence="11" id="KW-0143">Chaperone</keyword>
<evidence type="ECO:0000256" key="14">
    <source>
        <dbReference type="ARBA" id="ARBA00026028"/>
    </source>
</evidence>
<evidence type="ECO:0000256" key="2">
    <source>
        <dbReference type="ARBA" id="ARBA00010527"/>
    </source>
</evidence>
<protein>
    <recommendedName>
        <fullName evidence="3">Membrane protein insertase YidC</fullName>
    </recommendedName>
    <alternativeName>
        <fullName evidence="17">Foldase YidC</fullName>
    </alternativeName>
    <alternativeName>
        <fullName evidence="16">Membrane integrase YidC</fullName>
    </alternativeName>
    <alternativeName>
        <fullName evidence="15">Membrane protein YidC</fullName>
    </alternativeName>
</protein>
<dbReference type="GO" id="GO:0005886">
    <property type="term" value="C:plasma membrane"/>
    <property type="evidence" value="ECO:0007669"/>
    <property type="project" value="UniProtKB-SubCell"/>
</dbReference>
<evidence type="ECO:0000256" key="10">
    <source>
        <dbReference type="ARBA" id="ARBA00023136"/>
    </source>
</evidence>
<keyword evidence="12" id="KW-0326">Glycosidase</keyword>
<evidence type="ECO:0000259" key="20">
    <source>
        <dbReference type="Pfam" id="PF02096"/>
    </source>
</evidence>
<evidence type="ECO:0000256" key="5">
    <source>
        <dbReference type="ARBA" id="ARBA00022475"/>
    </source>
</evidence>
<evidence type="ECO:0000256" key="11">
    <source>
        <dbReference type="ARBA" id="ARBA00023186"/>
    </source>
</evidence>
<comment type="similarity">
    <text evidence="2">Belongs to the OXA1/ALB3/YidC family. Type 1 subfamily.</text>
</comment>
<gene>
    <name evidence="21" type="primary">yidC</name>
    <name evidence="21" type="ORF">E3T39_12980</name>
</gene>
<evidence type="ECO:0000256" key="1">
    <source>
        <dbReference type="ARBA" id="ARBA00004651"/>
    </source>
</evidence>
<keyword evidence="10 19" id="KW-0472">Membrane</keyword>
<comment type="caution">
    <text evidence="21">The sequence shown here is derived from an EMBL/GenBank/DDBJ whole genome shotgun (WGS) entry which is preliminary data.</text>
</comment>
<comment type="function">
    <text evidence="13">Required for the insertion and/or proper folding and/or complex formation of integral membrane proteins into the membrane. Involved in integration of membrane proteins that insert both dependently and independently of the Sec translocase complex, as well as at least some lipoproteins. Aids folding of multispanning membrane proteins.</text>
</comment>